<name>A0A6G1ZC85_9BACT</name>
<dbReference type="InterPro" id="IPR036812">
    <property type="entry name" value="NAD(P)_OxRdtase_dom_sf"/>
</dbReference>
<dbReference type="Gene3D" id="3.20.20.100">
    <property type="entry name" value="NADP-dependent oxidoreductase domain"/>
    <property type="match status" value="1"/>
</dbReference>
<dbReference type="CDD" id="cd19100">
    <property type="entry name" value="AKR_unchar"/>
    <property type="match status" value="1"/>
</dbReference>
<accession>A0A6G1ZC85</accession>
<dbReference type="EMBL" id="WKLP01000010">
    <property type="protein sequence ID" value="MRY11563.1"/>
    <property type="molecule type" value="Genomic_DNA"/>
</dbReference>
<proteinExistence type="predicted"/>
<dbReference type="InterPro" id="IPR053135">
    <property type="entry name" value="AKR2_Oxidoreductase"/>
</dbReference>
<dbReference type="SUPFAM" id="SSF51430">
    <property type="entry name" value="NAD(P)-linked oxidoreductase"/>
    <property type="match status" value="1"/>
</dbReference>
<dbReference type="AlphaFoldDB" id="A0A6G1ZC85"/>
<dbReference type="PANTHER" id="PTHR43312:SF1">
    <property type="entry name" value="NADP-DEPENDENT OXIDOREDUCTASE DOMAIN-CONTAINING PROTEIN"/>
    <property type="match status" value="1"/>
</dbReference>
<dbReference type="Pfam" id="PF00248">
    <property type="entry name" value="Aldo_ket_red"/>
    <property type="match status" value="1"/>
</dbReference>
<dbReference type="InterPro" id="IPR020471">
    <property type="entry name" value="AKR"/>
</dbReference>
<sequence length="325" mass="36797">MNSIIFVEDLIRIHEHNTQYSFTMSNVEMMNRRKFIRTGVAGVAGLSLAQVGWADIQRVLPSDVSVDKVKLGNTGLEVSRIALGTGTKGWNYESNQTRIGLDNFVKLAHHGYERGLRFFDMADMYGSQPFVGKALKELPREKVTLMTKMWTYDEGSEKREPVRKTLDRFRQEAGTEYFDILLMHCMTDGNWPETRKFYMEGLAKAKEEGIVKAVGISCHNWDAMAEAAQNPWCDIILARLNPFQSHMDGTPEDVNALLGKARENGKGIMGMKIFGEGKHVTDEEREHSIHFAVTESNLHCMTLGLESIAQMDDAIERVMRNVKNS</sequence>
<protein>
    <submittedName>
        <fullName evidence="2">Aldo/keto reductase</fullName>
    </submittedName>
</protein>
<dbReference type="PRINTS" id="PR00069">
    <property type="entry name" value="ALDKETRDTASE"/>
</dbReference>
<gene>
    <name evidence="2" type="ORF">GKE01_08790</name>
</gene>
<dbReference type="PANTHER" id="PTHR43312">
    <property type="entry name" value="D-THREO-ALDOSE 1-DEHYDROGENASE"/>
    <property type="match status" value="1"/>
</dbReference>
<reference evidence="2" key="1">
    <citation type="journal article" date="2019" name="Nat. Med.">
        <title>A library of human gut bacterial isolates paired with longitudinal multiomics data enables mechanistic microbiome research.</title>
        <authorList>
            <person name="Poyet M."/>
            <person name="Groussin M."/>
            <person name="Gibbons S.M."/>
            <person name="Avila-Pacheco J."/>
            <person name="Jiang X."/>
            <person name="Kearney S.M."/>
            <person name="Perrotta A.R."/>
            <person name="Berdy B."/>
            <person name="Zhao S."/>
            <person name="Lieberman T.D."/>
            <person name="Swanson P.K."/>
            <person name="Smith M."/>
            <person name="Roesemann S."/>
            <person name="Alexander J.E."/>
            <person name="Rich S.A."/>
            <person name="Livny J."/>
            <person name="Vlamakis H."/>
            <person name="Clish C."/>
            <person name="Bullock K."/>
            <person name="Deik A."/>
            <person name="Scott J."/>
            <person name="Pierce K.A."/>
            <person name="Xavier R.J."/>
            <person name="Alm E.J."/>
        </authorList>
    </citation>
    <scope>NUCLEOTIDE SEQUENCE</scope>
    <source>
        <strain evidence="2">BIOML-A4</strain>
    </source>
</reference>
<feature type="domain" description="NADP-dependent oxidoreductase" evidence="1">
    <location>
        <begin position="81"/>
        <end position="305"/>
    </location>
</feature>
<evidence type="ECO:0000313" key="2">
    <source>
        <dbReference type="EMBL" id="MRY11563.1"/>
    </source>
</evidence>
<dbReference type="InterPro" id="IPR023210">
    <property type="entry name" value="NADP_OxRdtase_dom"/>
</dbReference>
<organism evidence="2">
    <name type="scientific">Parabacteroides goldsteinii</name>
    <dbReference type="NCBI Taxonomy" id="328812"/>
    <lineage>
        <taxon>Bacteria</taxon>
        <taxon>Pseudomonadati</taxon>
        <taxon>Bacteroidota</taxon>
        <taxon>Bacteroidia</taxon>
        <taxon>Bacteroidales</taxon>
        <taxon>Tannerellaceae</taxon>
        <taxon>Parabacteroides</taxon>
    </lineage>
</organism>
<evidence type="ECO:0000259" key="1">
    <source>
        <dbReference type="Pfam" id="PF00248"/>
    </source>
</evidence>
<dbReference type="GO" id="GO:0016491">
    <property type="term" value="F:oxidoreductase activity"/>
    <property type="evidence" value="ECO:0007669"/>
    <property type="project" value="InterPro"/>
</dbReference>
<comment type="caution">
    <text evidence="2">The sequence shown here is derived from an EMBL/GenBank/DDBJ whole genome shotgun (WGS) entry which is preliminary data.</text>
</comment>